<evidence type="ECO:0000313" key="7">
    <source>
        <dbReference type="EMBL" id="QUD89358.1"/>
    </source>
</evidence>
<evidence type="ECO:0000256" key="1">
    <source>
        <dbReference type="ARBA" id="ARBA00001933"/>
    </source>
</evidence>
<dbReference type="Gene3D" id="3.40.640.10">
    <property type="entry name" value="Type I PLP-dependent aspartate aminotransferase-like (Major domain)"/>
    <property type="match status" value="1"/>
</dbReference>
<dbReference type="PANTHER" id="PTHR43094">
    <property type="entry name" value="AMINOTRANSFERASE"/>
    <property type="match status" value="1"/>
</dbReference>
<dbReference type="Proteomes" id="UP000676409">
    <property type="component" value="Chromosome"/>
</dbReference>
<sequence>MDHLAEADRRHVLHPATSIGAHQEHGPDIIESGEGAWLIDGQGRRLFDAVGGLWCVQVGYGRPELADAMAASARRLGYYHTFGGASNPEQARLAERLAALAPKRLNRVFFGSGGSDANDTLVKIVWQYHALRGEPGRTKIIARKQAYHGTGVATASLTGLTSFHRQFNLPLPGFLHTTAPHYWRQGRPGEGEAAFVQRLVQDLEALIEAEGAESIGAFIAEPIMGAGGVIPPPEGYFPAIQRVLRRHGILMIADEVVTGYGRTGAWFASDHFDIQPDLMASAKGLTSGYFPMSAAFLSDAVFEVLREGDKTLGNFAHGYTYSGHPVGAATALANLDLIEREGLVDNAREVGAYLHSILAERLGDHPHVAEIRGLGLLAGVQLVQDKASRQAFSPEAKIAAKVAGAARRRGVIVRPLPSVDSLALSPPLIVTRADMDRVVEAIGGALGEVLAASD</sequence>
<evidence type="ECO:0000313" key="8">
    <source>
        <dbReference type="Proteomes" id="UP000676409"/>
    </source>
</evidence>
<dbReference type="Pfam" id="PF00202">
    <property type="entry name" value="Aminotran_3"/>
    <property type="match status" value="1"/>
</dbReference>
<comment type="similarity">
    <text evidence="2 6">Belongs to the class-III pyridoxal-phosphate-dependent aminotransferase family.</text>
</comment>
<keyword evidence="4" id="KW-0808">Transferase</keyword>
<dbReference type="GO" id="GO:0030170">
    <property type="term" value="F:pyridoxal phosphate binding"/>
    <property type="evidence" value="ECO:0007669"/>
    <property type="project" value="InterPro"/>
</dbReference>
<evidence type="ECO:0000256" key="4">
    <source>
        <dbReference type="ARBA" id="ARBA00022679"/>
    </source>
</evidence>
<evidence type="ECO:0000256" key="5">
    <source>
        <dbReference type="ARBA" id="ARBA00022898"/>
    </source>
</evidence>
<dbReference type="PIRSF" id="PIRSF000521">
    <property type="entry name" value="Transaminase_4ab_Lys_Orn"/>
    <property type="match status" value="1"/>
</dbReference>
<dbReference type="PANTHER" id="PTHR43094:SF1">
    <property type="entry name" value="AMINOTRANSFERASE CLASS-III"/>
    <property type="match status" value="1"/>
</dbReference>
<dbReference type="InterPro" id="IPR015422">
    <property type="entry name" value="PyrdxlP-dep_Trfase_small"/>
</dbReference>
<evidence type="ECO:0000256" key="2">
    <source>
        <dbReference type="ARBA" id="ARBA00008954"/>
    </source>
</evidence>
<dbReference type="InterPro" id="IPR049704">
    <property type="entry name" value="Aminotrans_3_PPA_site"/>
</dbReference>
<accession>A0A975IW01</accession>
<dbReference type="SUPFAM" id="SSF53383">
    <property type="entry name" value="PLP-dependent transferases"/>
    <property type="match status" value="1"/>
</dbReference>
<dbReference type="CDD" id="cd00610">
    <property type="entry name" value="OAT_like"/>
    <property type="match status" value="1"/>
</dbReference>
<keyword evidence="3 7" id="KW-0032">Aminotransferase</keyword>
<dbReference type="Gene3D" id="3.90.1150.10">
    <property type="entry name" value="Aspartate Aminotransferase, domain 1"/>
    <property type="match status" value="1"/>
</dbReference>
<evidence type="ECO:0000256" key="3">
    <source>
        <dbReference type="ARBA" id="ARBA00022576"/>
    </source>
</evidence>
<dbReference type="GO" id="GO:0008483">
    <property type="term" value="F:transaminase activity"/>
    <property type="evidence" value="ECO:0007669"/>
    <property type="project" value="UniProtKB-KW"/>
</dbReference>
<reference evidence="7" key="1">
    <citation type="submission" date="2021-04" db="EMBL/GenBank/DDBJ databases">
        <title>The complete genome sequence of Caulobacter sp. S6.</title>
        <authorList>
            <person name="Tang Y."/>
            <person name="Ouyang W."/>
            <person name="Liu Q."/>
            <person name="Huang B."/>
            <person name="Guo Z."/>
            <person name="Lei P."/>
        </authorList>
    </citation>
    <scope>NUCLEOTIDE SEQUENCE</scope>
    <source>
        <strain evidence="7">S6</strain>
    </source>
</reference>
<dbReference type="FunFam" id="3.40.640.10:FF:000014">
    <property type="entry name" value="Adenosylmethionine-8-amino-7-oxononanoate aminotransferase, probable"/>
    <property type="match status" value="1"/>
</dbReference>
<dbReference type="NCBIfam" id="NF005682">
    <property type="entry name" value="PRK07480.1"/>
    <property type="match status" value="1"/>
</dbReference>
<protein>
    <submittedName>
        <fullName evidence="7">Aminotransferase class III-fold pyridoxal phosphate-dependent enzyme</fullName>
    </submittedName>
</protein>
<keyword evidence="8" id="KW-1185">Reference proteome</keyword>
<name>A0A975IW01_9CAUL</name>
<dbReference type="EMBL" id="CP073078">
    <property type="protein sequence ID" value="QUD89358.1"/>
    <property type="molecule type" value="Genomic_DNA"/>
</dbReference>
<dbReference type="AlphaFoldDB" id="A0A975IW01"/>
<dbReference type="RefSeq" id="WP_211939410.1">
    <property type="nucleotide sequence ID" value="NZ_CP073078.1"/>
</dbReference>
<gene>
    <name evidence="7" type="ORF">KCG34_05615</name>
</gene>
<proteinExistence type="inferred from homology"/>
<organism evidence="7 8">
    <name type="scientific">Phenylobacterium montanum</name>
    <dbReference type="NCBI Taxonomy" id="2823693"/>
    <lineage>
        <taxon>Bacteria</taxon>
        <taxon>Pseudomonadati</taxon>
        <taxon>Pseudomonadota</taxon>
        <taxon>Alphaproteobacteria</taxon>
        <taxon>Caulobacterales</taxon>
        <taxon>Caulobacteraceae</taxon>
        <taxon>Phenylobacterium</taxon>
    </lineage>
</organism>
<comment type="cofactor">
    <cofactor evidence="1">
        <name>pyridoxal 5'-phosphate</name>
        <dbReference type="ChEBI" id="CHEBI:597326"/>
    </cofactor>
</comment>
<dbReference type="PROSITE" id="PS00600">
    <property type="entry name" value="AA_TRANSFER_CLASS_3"/>
    <property type="match status" value="1"/>
</dbReference>
<dbReference type="NCBIfam" id="NF004767">
    <property type="entry name" value="PRK06105.1"/>
    <property type="match status" value="1"/>
</dbReference>
<dbReference type="InterPro" id="IPR015424">
    <property type="entry name" value="PyrdxlP-dep_Trfase"/>
</dbReference>
<keyword evidence="5 6" id="KW-0663">Pyridoxal phosphate</keyword>
<dbReference type="KEGG" id="caul:KCG34_05615"/>
<dbReference type="InterPro" id="IPR005814">
    <property type="entry name" value="Aminotrans_3"/>
</dbReference>
<evidence type="ECO:0000256" key="6">
    <source>
        <dbReference type="RuleBase" id="RU003560"/>
    </source>
</evidence>
<dbReference type="InterPro" id="IPR015421">
    <property type="entry name" value="PyrdxlP-dep_Trfase_major"/>
</dbReference>